<dbReference type="AlphaFoldDB" id="A0A7C2K2G2"/>
<accession>A0A7C2K2G2</accession>
<dbReference type="PROSITE" id="PS50914">
    <property type="entry name" value="BON"/>
    <property type="match status" value="1"/>
</dbReference>
<evidence type="ECO:0000313" key="2">
    <source>
        <dbReference type="EMBL" id="HEN16441.1"/>
    </source>
</evidence>
<dbReference type="Gene3D" id="3.30.1340.30">
    <property type="match status" value="1"/>
</dbReference>
<organism evidence="2">
    <name type="scientific">Schlesneria paludicola</name>
    <dbReference type="NCBI Taxonomy" id="360056"/>
    <lineage>
        <taxon>Bacteria</taxon>
        <taxon>Pseudomonadati</taxon>
        <taxon>Planctomycetota</taxon>
        <taxon>Planctomycetia</taxon>
        <taxon>Planctomycetales</taxon>
        <taxon>Planctomycetaceae</taxon>
        <taxon>Schlesneria</taxon>
    </lineage>
</organism>
<gene>
    <name evidence="2" type="ORF">ENQ76_13340</name>
</gene>
<evidence type="ECO:0000259" key="1">
    <source>
        <dbReference type="PROSITE" id="PS50914"/>
    </source>
</evidence>
<reference evidence="2" key="1">
    <citation type="journal article" date="2020" name="mSystems">
        <title>Genome- and Community-Level Interaction Insights into Carbon Utilization and Element Cycling Functions of Hydrothermarchaeota in Hydrothermal Sediment.</title>
        <authorList>
            <person name="Zhou Z."/>
            <person name="Liu Y."/>
            <person name="Xu W."/>
            <person name="Pan J."/>
            <person name="Luo Z.H."/>
            <person name="Li M."/>
        </authorList>
    </citation>
    <scope>NUCLEOTIDE SEQUENCE [LARGE SCALE GENOMIC DNA]</scope>
    <source>
        <strain evidence="2">SpSt-339</strain>
    </source>
</reference>
<name>A0A7C2K2G2_9PLAN</name>
<sequence>MVAFNTLRHWPADRELERRVASELSAADPIRFRHVNVSARSGVVVLLGTVATYYAKSLGFQRAQRIPGVASVVDALRVDAGPVTATALVDA</sequence>
<proteinExistence type="predicted"/>
<dbReference type="InterPro" id="IPR007055">
    <property type="entry name" value="BON_dom"/>
</dbReference>
<dbReference type="Pfam" id="PF04972">
    <property type="entry name" value="BON"/>
    <property type="match status" value="1"/>
</dbReference>
<feature type="domain" description="BON" evidence="1">
    <location>
        <begin position="12"/>
        <end position="80"/>
    </location>
</feature>
<protein>
    <submittedName>
        <fullName evidence="2">BON domain-containing protein</fullName>
    </submittedName>
</protein>
<comment type="caution">
    <text evidence="2">The sequence shown here is derived from an EMBL/GenBank/DDBJ whole genome shotgun (WGS) entry which is preliminary data.</text>
</comment>
<dbReference type="EMBL" id="DSOK01000367">
    <property type="protein sequence ID" value="HEN16441.1"/>
    <property type="molecule type" value="Genomic_DNA"/>
</dbReference>